<dbReference type="PANTHER" id="PTHR43335">
    <property type="entry name" value="ABC TRANSPORTER, ATP-BINDING PROTEIN"/>
    <property type="match status" value="1"/>
</dbReference>
<evidence type="ECO:0000256" key="4">
    <source>
        <dbReference type="ARBA" id="ARBA00022840"/>
    </source>
</evidence>
<reference evidence="6 7" key="1">
    <citation type="submission" date="2020-08" db="EMBL/GenBank/DDBJ databases">
        <title>Sequencing the genomes of 1000 actinobacteria strains.</title>
        <authorList>
            <person name="Klenk H.-P."/>
        </authorList>
    </citation>
    <scope>NUCLEOTIDE SEQUENCE [LARGE SCALE GENOMIC DNA]</scope>
    <source>
        <strain evidence="6 7">DSM 44598</strain>
    </source>
</reference>
<dbReference type="PROSITE" id="PS50893">
    <property type="entry name" value="ABC_TRANSPORTER_2"/>
    <property type="match status" value="1"/>
</dbReference>
<proteinExistence type="inferred from homology"/>
<evidence type="ECO:0000259" key="5">
    <source>
        <dbReference type="PROSITE" id="PS50893"/>
    </source>
</evidence>
<dbReference type="InterPro" id="IPR027417">
    <property type="entry name" value="P-loop_NTPase"/>
</dbReference>
<gene>
    <name evidence="6" type="ORF">HNR07_004777</name>
</gene>
<evidence type="ECO:0000256" key="2">
    <source>
        <dbReference type="ARBA" id="ARBA00022448"/>
    </source>
</evidence>
<dbReference type="PANTHER" id="PTHR43335:SF2">
    <property type="entry name" value="ABC TRANSPORTER, ATP-BINDING PROTEIN"/>
    <property type="match status" value="1"/>
</dbReference>
<name>A0A840W9A6_9ACTN</name>
<dbReference type="InterPro" id="IPR003593">
    <property type="entry name" value="AAA+_ATPase"/>
</dbReference>
<keyword evidence="7" id="KW-1185">Reference proteome</keyword>
<dbReference type="Pfam" id="PF00005">
    <property type="entry name" value="ABC_tran"/>
    <property type="match status" value="1"/>
</dbReference>
<dbReference type="InterPro" id="IPR003439">
    <property type="entry name" value="ABC_transporter-like_ATP-bd"/>
</dbReference>
<protein>
    <submittedName>
        <fullName evidence="6">ABC-2 type transport system ATP-binding protein</fullName>
    </submittedName>
</protein>
<evidence type="ECO:0000256" key="3">
    <source>
        <dbReference type="ARBA" id="ARBA00022741"/>
    </source>
</evidence>
<keyword evidence="2" id="KW-0813">Transport</keyword>
<dbReference type="PROSITE" id="PS00211">
    <property type="entry name" value="ABC_TRANSPORTER_1"/>
    <property type="match status" value="1"/>
</dbReference>
<dbReference type="EMBL" id="JACHDO010000001">
    <property type="protein sequence ID" value="MBB5493640.1"/>
    <property type="molecule type" value="Genomic_DNA"/>
</dbReference>
<dbReference type="RefSeq" id="WP_184366807.1">
    <property type="nucleotide sequence ID" value="NZ_BAAAKM010000065.1"/>
</dbReference>
<accession>A0A840W9A6</accession>
<evidence type="ECO:0000313" key="7">
    <source>
        <dbReference type="Proteomes" id="UP000579647"/>
    </source>
</evidence>
<dbReference type="SUPFAM" id="SSF52540">
    <property type="entry name" value="P-loop containing nucleoside triphosphate hydrolases"/>
    <property type="match status" value="1"/>
</dbReference>
<dbReference type="Gene3D" id="3.40.50.300">
    <property type="entry name" value="P-loop containing nucleotide triphosphate hydrolases"/>
    <property type="match status" value="1"/>
</dbReference>
<feature type="domain" description="ABC transporter" evidence="5">
    <location>
        <begin position="3"/>
        <end position="239"/>
    </location>
</feature>
<keyword evidence="4 6" id="KW-0067">ATP-binding</keyword>
<dbReference type="GO" id="GO:0016887">
    <property type="term" value="F:ATP hydrolysis activity"/>
    <property type="evidence" value="ECO:0007669"/>
    <property type="project" value="InterPro"/>
</dbReference>
<dbReference type="Proteomes" id="UP000579647">
    <property type="component" value="Unassembled WGS sequence"/>
</dbReference>
<evidence type="ECO:0000313" key="6">
    <source>
        <dbReference type="EMBL" id="MBB5493640.1"/>
    </source>
</evidence>
<dbReference type="AlphaFoldDB" id="A0A840W9A6"/>
<sequence>MRVTAEGLDFDYRSWGHRGRKKVLDALTWTVEPGVTGLLGPNGAGKTTLLSLIVTLLPVRGGRLLIGEHDLATGTGRSRARRELGFVPQRFSLAGELTVADTVAYAAWVHGLDRRVCGEAALRALESVDLAGLADQRTRSLSGGQRQRVGIAAALAHEPRVLILDEPTAGLDPGQRLRVREVVAGLGEDRTVLISTHLIEDVAHLCSRIGVLAGGRIEFQGTFPELEALIDDTSGSSAYGSGFERAYDRLIARVGERP</sequence>
<evidence type="ECO:0000256" key="1">
    <source>
        <dbReference type="ARBA" id="ARBA00005417"/>
    </source>
</evidence>
<comment type="caution">
    <text evidence="6">The sequence shown here is derived from an EMBL/GenBank/DDBJ whole genome shotgun (WGS) entry which is preliminary data.</text>
</comment>
<organism evidence="6 7">
    <name type="scientific">Nocardiopsis metallicus</name>
    <dbReference type="NCBI Taxonomy" id="179819"/>
    <lineage>
        <taxon>Bacteria</taxon>
        <taxon>Bacillati</taxon>
        <taxon>Actinomycetota</taxon>
        <taxon>Actinomycetes</taxon>
        <taxon>Streptosporangiales</taxon>
        <taxon>Nocardiopsidaceae</taxon>
        <taxon>Nocardiopsis</taxon>
    </lineage>
</organism>
<comment type="similarity">
    <text evidence="1">Belongs to the ABC transporter superfamily.</text>
</comment>
<dbReference type="InterPro" id="IPR017871">
    <property type="entry name" value="ABC_transporter-like_CS"/>
</dbReference>
<dbReference type="SMART" id="SM00382">
    <property type="entry name" value="AAA"/>
    <property type="match status" value="1"/>
</dbReference>
<keyword evidence="3" id="KW-0547">Nucleotide-binding</keyword>
<dbReference type="GO" id="GO:0005524">
    <property type="term" value="F:ATP binding"/>
    <property type="evidence" value="ECO:0007669"/>
    <property type="project" value="UniProtKB-KW"/>
</dbReference>